<evidence type="ECO:0000313" key="3">
    <source>
        <dbReference type="WBParaSite" id="nRc.2.0.1.t43901-RA"/>
    </source>
</evidence>
<dbReference type="Proteomes" id="UP000887565">
    <property type="component" value="Unplaced"/>
</dbReference>
<name>A0A915KYK1_ROMCU</name>
<proteinExistence type="predicted"/>
<keyword evidence="2" id="KW-1185">Reference proteome</keyword>
<evidence type="ECO:0000256" key="1">
    <source>
        <dbReference type="SAM" id="MobiDB-lite"/>
    </source>
</evidence>
<reference evidence="3" key="1">
    <citation type="submission" date="2022-11" db="UniProtKB">
        <authorList>
            <consortium name="WormBaseParasite"/>
        </authorList>
    </citation>
    <scope>IDENTIFICATION</scope>
</reference>
<dbReference type="WBParaSite" id="nRc.2.0.1.t43901-RA">
    <property type="protein sequence ID" value="nRc.2.0.1.t43901-RA"/>
    <property type="gene ID" value="nRc.2.0.1.g43901"/>
</dbReference>
<accession>A0A915KYK1</accession>
<protein>
    <submittedName>
        <fullName evidence="3">Uncharacterized protein</fullName>
    </submittedName>
</protein>
<feature type="region of interest" description="Disordered" evidence="1">
    <location>
        <begin position="1"/>
        <end position="31"/>
    </location>
</feature>
<sequence length="31" mass="3861">MPRFQWMQKPDGKTTFYQQPYDEIGEQRRKA</sequence>
<organism evidence="2 3">
    <name type="scientific">Romanomermis culicivorax</name>
    <name type="common">Nematode worm</name>
    <dbReference type="NCBI Taxonomy" id="13658"/>
    <lineage>
        <taxon>Eukaryota</taxon>
        <taxon>Metazoa</taxon>
        <taxon>Ecdysozoa</taxon>
        <taxon>Nematoda</taxon>
        <taxon>Enoplea</taxon>
        <taxon>Dorylaimia</taxon>
        <taxon>Mermithida</taxon>
        <taxon>Mermithoidea</taxon>
        <taxon>Mermithidae</taxon>
        <taxon>Romanomermis</taxon>
    </lineage>
</organism>
<evidence type="ECO:0000313" key="2">
    <source>
        <dbReference type="Proteomes" id="UP000887565"/>
    </source>
</evidence>
<dbReference type="AlphaFoldDB" id="A0A915KYK1"/>